<sequence>MSSTTVNPTMPLQAQAAANAHPNHSVLTMPLLGTKSSPELFQGDCSQVRTFLDHYEQLCTFHNVTTDQEMVASILQYCNTRVREIIEGMPHFHTPDWVRLKASLLHYFDADIFDERFFKRDLKSLVLRFRNQPIMSLHDFQGYNREFTQVGGWMKHKGKLTEHEHDRYFWAGLSPLFRSSVEGRLKQKDPNLDVSIPFPYDEVCKTAEEVLHRDHFDADDLDLLGPRSISSLSEKENVSPQQHDMRGGSV</sequence>
<organism evidence="2 3">
    <name type="scientific">Pisolithus microcarpus 441</name>
    <dbReference type="NCBI Taxonomy" id="765257"/>
    <lineage>
        <taxon>Eukaryota</taxon>
        <taxon>Fungi</taxon>
        <taxon>Dikarya</taxon>
        <taxon>Basidiomycota</taxon>
        <taxon>Agaricomycotina</taxon>
        <taxon>Agaricomycetes</taxon>
        <taxon>Agaricomycetidae</taxon>
        <taxon>Boletales</taxon>
        <taxon>Sclerodermatineae</taxon>
        <taxon>Pisolithaceae</taxon>
        <taxon>Pisolithus</taxon>
    </lineage>
</organism>
<evidence type="ECO:0000313" key="2">
    <source>
        <dbReference type="EMBL" id="KIK16335.1"/>
    </source>
</evidence>
<gene>
    <name evidence="2" type="ORF">PISMIDRAFT_15911</name>
</gene>
<keyword evidence="3" id="KW-1185">Reference proteome</keyword>
<reference evidence="2 3" key="1">
    <citation type="submission" date="2014-04" db="EMBL/GenBank/DDBJ databases">
        <authorList>
            <consortium name="DOE Joint Genome Institute"/>
            <person name="Kuo A."/>
            <person name="Kohler A."/>
            <person name="Costa M.D."/>
            <person name="Nagy L.G."/>
            <person name="Floudas D."/>
            <person name="Copeland A."/>
            <person name="Barry K.W."/>
            <person name="Cichocki N."/>
            <person name="Veneault-Fourrey C."/>
            <person name="LaButti K."/>
            <person name="Lindquist E.A."/>
            <person name="Lipzen A."/>
            <person name="Lundell T."/>
            <person name="Morin E."/>
            <person name="Murat C."/>
            <person name="Sun H."/>
            <person name="Tunlid A."/>
            <person name="Henrissat B."/>
            <person name="Grigoriev I.V."/>
            <person name="Hibbett D.S."/>
            <person name="Martin F."/>
            <person name="Nordberg H.P."/>
            <person name="Cantor M.N."/>
            <person name="Hua S.X."/>
        </authorList>
    </citation>
    <scope>NUCLEOTIDE SEQUENCE [LARGE SCALE GENOMIC DNA]</scope>
    <source>
        <strain evidence="2 3">441</strain>
    </source>
</reference>
<dbReference type="STRING" id="765257.A0A0C9XV64"/>
<accession>A0A0C9XV64</accession>
<proteinExistence type="predicted"/>
<dbReference type="OrthoDB" id="3268646at2759"/>
<dbReference type="EMBL" id="KN833861">
    <property type="protein sequence ID" value="KIK16335.1"/>
    <property type="molecule type" value="Genomic_DNA"/>
</dbReference>
<dbReference type="Proteomes" id="UP000054018">
    <property type="component" value="Unassembled WGS sequence"/>
</dbReference>
<protein>
    <submittedName>
        <fullName evidence="2">Uncharacterized protein</fullName>
    </submittedName>
</protein>
<name>A0A0C9XV64_9AGAM</name>
<dbReference type="AlphaFoldDB" id="A0A0C9XV64"/>
<evidence type="ECO:0000313" key="3">
    <source>
        <dbReference type="Proteomes" id="UP000054018"/>
    </source>
</evidence>
<evidence type="ECO:0000256" key="1">
    <source>
        <dbReference type="SAM" id="MobiDB-lite"/>
    </source>
</evidence>
<feature type="region of interest" description="Disordered" evidence="1">
    <location>
        <begin position="229"/>
        <end position="250"/>
    </location>
</feature>
<reference evidence="3" key="2">
    <citation type="submission" date="2015-01" db="EMBL/GenBank/DDBJ databases">
        <title>Evolutionary Origins and Diversification of the Mycorrhizal Mutualists.</title>
        <authorList>
            <consortium name="DOE Joint Genome Institute"/>
            <consortium name="Mycorrhizal Genomics Consortium"/>
            <person name="Kohler A."/>
            <person name="Kuo A."/>
            <person name="Nagy L.G."/>
            <person name="Floudas D."/>
            <person name="Copeland A."/>
            <person name="Barry K.W."/>
            <person name="Cichocki N."/>
            <person name="Veneault-Fourrey C."/>
            <person name="LaButti K."/>
            <person name="Lindquist E.A."/>
            <person name="Lipzen A."/>
            <person name="Lundell T."/>
            <person name="Morin E."/>
            <person name="Murat C."/>
            <person name="Riley R."/>
            <person name="Ohm R."/>
            <person name="Sun H."/>
            <person name="Tunlid A."/>
            <person name="Henrissat B."/>
            <person name="Grigoriev I.V."/>
            <person name="Hibbett D.S."/>
            <person name="Martin F."/>
        </authorList>
    </citation>
    <scope>NUCLEOTIDE SEQUENCE [LARGE SCALE GENOMIC DNA]</scope>
    <source>
        <strain evidence="3">441</strain>
    </source>
</reference>
<feature type="compositionally biased region" description="Basic and acidic residues" evidence="1">
    <location>
        <begin position="233"/>
        <end position="250"/>
    </location>
</feature>
<dbReference type="HOGENOM" id="CLU_003921_6_0_1"/>